<proteinExistence type="predicted"/>
<dbReference type="OrthoDB" id="10532081at2759"/>
<dbReference type="EMBL" id="BMAO01035127">
    <property type="protein sequence ID" value="GFR01518.1"/>
    <property type="molecule type" value="Genomic_DNA"/>
</dbReference>
<reference evidence="1" key="1">
    <citation type="submission" date="2020-07" db="EMBL/GenBank/DDBJ databases">
        <title>Multicomponent nature underlies the extraordinary mechanical properties of spider dragline silk.</title>
        <authorList>
            <person name="Kono N."/>
            <person name="Nakamura H."/>
            <person name="Mori M."/>
            <person name="Yoshida Y."/>
            <person name="Ohtoshi R."/>
            <person name="Malay A.D."/>
            <person name="Moran D.A.P."/>
            <person name="Tomita M."/>
            <person name="Numata K."/>
            <person name="Arakawa K."/>
        </authorList>
    </citation>
    <scope>NUCLEOTIDE SEQUENCE</scope>
</reference>
<dbReference type="AlphaFoldDB" id="A0A8X6GD77"/>
<dbReference type="Proteomes" id="UP000887116">
    <property type="component" value="Unassembled WGS sequence"/>
</dbReference>
<keyword evidence="2" id="KW-1185">Reference proteome</keyword>
<evidence type="ECO:0000313" key="2">
    <source>
        <dbReference type="Proteomes" id="UP000887116"/>
    </source>
</evidence>
<gene>
    <name evidence="1" type="ORF">TNCT_430721</name>
</gene>
<organism evidence="1 2">
    <name type="scientific">Trichonephila clavata</name>
    <name type="common">Joro spider</name>
    <name type="synonym">Nephila clavata</name>
    <dbReference type="NCBI Taxonomy" id="2740835"/>
    <lineage>
        <taxon>Eukaryota</taxon>
        <taxon>Metazoa</taxon>
        <taxon>Ecdysozoa</taxon>
        <taxon>Arthropoda</taxon>
        <taxon>Chelicerata</taxon>
        <taxon>Arachnida</taxon>
        <taxon>Araneae</taxon>
        <taxon>Araneomorphae</taxon>
        <taxon>Entelegynae</taxon>
        <taxon>Araneoidea</taxon>
        <taxon>Nephilidae</taxon>
        <taxon>Trichonephila</taxon>
    </lineage>
</organism>
<name>A0A8X6GD77_TRICU</name>
<evidence type="ECO:0000313" key="1">
    <source>
        <dbReference type="EMBL" id="GFR01518.1"/>
    </source>
</evidence>
<comment type="caution">
    <text evidence="1">The sequence shown here is derived from an EMBL/GenBank/DDBJ whole genome shotgun (WGS) entry which is preliminary data.</text>
</comment>
<sequence length="132" mass="15459">MRTIPSNALFPRNYFPRIWPQVNSIPERNAEQTRKLFCSSVFFIAFQNKPCSSLSFHFLRLTAYQLRVEKRIGSPKVVGRTIVPFRIIANIEIYSFEIMRRLRSHCSLSESKEDYLQKSLKQSIDLIAMEGI</sequence>
<protein>
    <submittedName>
        <fullName evidence="1">Uncharacterized protein</fullName>
    </submittedName>
</protein>
<accession>A0A8X6GD77</accession>